<keyword evidence="1" id="KW-1133">Transmembrane helix</keyword>
<feature type="transmembrane region" description="Helical" evidence="1">
    <location>
        <begin position="315"/>
        <end position="338"/>
    </location>
</feature>
<accession>A0ABP1RH87</accession>
<reference evidence="2 3" key="1">
    <citation type="submission" date="2024-08" db="EMBL/GenBank/DDBJ databases">
        <authorList>
            <person name="Cucini C."/>
            <person name="Frati F."/>
        </authorList>
    </citation>
    <scope>NUCLEOTIDE SEQUENCE [LARGE SCALE GENOMIC DNA]</scope>
</reference>
<evidence type="ECO:0000313" key="2">
    <source>
        <dbReference type="EMBL" id="CAL8128269.1"/>
    </source>
</evidence>
<comment type="caution">
    <text evidence="2">The sequence shown here is derived from an EMBL/GenBank/DDBJ whole genome shotgun (WGS) entry which is preliminary data.</text>
</comment>
<feature type="transmembrane region" description="Helical" evidence="1">
    <location>
        <begin position="140"/>
        <end position="158"/>
    </location>
</feature>
<evidence type="ECO:0008006" key="4">
    <source>
        <dbReference type="Google" id="ProtNLM"/>
    </source>
</evidence>
<keyword evidence="1" id="KW-0472">Membrane</keyword>
<keyword evidence="1" id="KW-0812">Transmembrane</keyword>
<name>A0ABP1RH87_9HEXA</name>
<evidence type="ECO:0000256" key="1">
    <source>
        <dbReference type="SAM" id="Phobius"/>
    </source>
</evidence>
<sequence>MALVGILLKDFVSNLSILDTFGSLRYKWNKSKCQLELKSSTRINICNFRIYAAVFNMSVALYQMVTTLNVGSRMVITHSAMMAADYLLGLVSHCVHARETKEFINLFNSFIDFEMRWYTKPKCAKNSTNKEKSEALFTKYLMQMMAATAIFVPLFAHLEILRNPCWPSYAGYWISGRCQAELGSTLSITWTLKEFAATIGITLFAFFTWTFLICCYCFQVSVSLILQGYCMRVFIAKFGSTMKKIRTVTSETRKNVMAYRELQIFAIQYRFINSRYFLGLHSFAIIVAAVMCMYNTIIWIQNPGASSVQLGLNALFLWCAVVTIFIFIFVYGILAGVYKISKNVNEAMNCNERLKTNKWFTRFLKTCPPIRIFIGGNNFLDELMPLTLEDFVINQTVSLLLLD</sequence>
<feature type="transmembrane region" description="Helical" evidence="1">
    <location>
        <begin position="195"/>
        <end position="218"/>
    </location>
</feature>
<feature type="transmembrane region" description="Helical" evidence="1">
    <location>
        <begin position="276"/>
        <end position="300"/>
    </location>
</feature>
<proteinExistence type="predicted"/>
<dbReference type="EMBL" id="CAXLJM020000075">
    <property type="protein sequence ID" value="CAL8128269.1"/>
    <property type="molecule type" value="Genomic_DNA"/>
</dbReference>
<protein>
    <recommendedName>
        <fullName evidence="4">Odorant receptor</fullName>
    </recommendedName>
</protein>
<gene>
    <name evidence="2" type="ORF">ODALV1_LOCUS22157</name>
</gene>
<evidence type="ECO:0000313" key="3">
    <source>
        <dbReference type="Proteomes" id="UP001642540"/>
    </source>
</evidence>
<keyword evidence="3" id="KW-1185">Reference proteome</keyword>
<organism evidence="2 3">
    <name type="scientific">Orchesella dallaii</name>
    <dbReference type="NCBI Taxonomy" id="48710"/>
    <lineage>
        <taxon>Eukaryota</taxon>
        <taxon>Metazoa</taxon>
        <taxon>Ecdysozoa</taxon>
        <taxon>Arthropoda</taxon>
        <taxon>Hexapoda</taxon>
        <taxon>Collembola</taxon>
        <taxon>Entomobryomorpha</taxon>
        <taxon>Entomobryoidea</taxon>
        <taxon>Orchesellidae</taxon>
        <taxon>Orchesellinae</taxon>
        <taxon>Orchesella</taxon>
    </lineage>
</organism>
<dbReference type="Proteomes" id="UP001642540">
    <property type="component" value="Unassembled WGS sequence"/>
</dbReference>